<evidence type="ECO:0000256" key="3">
    <source>
        <dbReference type="ARBA" id="ARBA00022593"/>
    </source>
</evidence>
<evidence type="ECO:0000256" key="7">
    <source>
        <dbReference type="ARBA" id="ARBA00023136"/>
    </source>
</evidence>
<dbReference type="InterPro" id="IPR050168">
    <property type="entry name" value="AAA_ATPase_domain"/>
</dbReference>
<dbReference type="InterPro" id="IPR047533">
    <property type="entry name" value="RecA-like_PEX6_r2"/>
</dbReference>
<dbReference type="AlphaFoldDB" id="A0A0D7BGC2"/>
<keyword evidence="3" id="KW-0962">Peroxisome biogenesis</keyword>
<keyword evidence="7" id="KW-0472">Membrane</keyword>
<dbReference type="InterPro" id="IPR056995">
    <property type="entry name" value="PEX6_4th_dom"/>
</dbReference>
<dbReference type="Pfam" id="PF23315">
    <property type="entry name" value="PEX6_4th"/>
    <property type="match status" value="1"/>
</dbReference>
<evidence type="ECO:0000256" key="9">
    <source>
        <dbReference type="ARBA" id="ARBA00034920"/>
    </source>
</evidence>
<keyword evidence="6" id="KW-0067">ATP-binding</keyword>
<dbReference type="GO" id="GO:0016887">
    <property type="term" value="F:ATP hydrolysis activity"/>
    <property type="evidence" value="ECO:0007669"/>
    <property type="project" value="InterPro"/>
</dbReference>
<evidence type="ECO:0000256" key="10">
    <source>
        <dbReference type="ARBA" id="ARBA00048778"/>
    </source>
</evidence>
<evidence type="ECO:0000256" key="2">
    <source>
        <dbReference type="ARBA" id="ARBA00006914"/>
    </source>
</evidence>
<dbReference type="InterPro" id="IPR027417">
    <property type="entry name" value="P-loop_NTPase"/>
</dbReference>
<dbReference type="EMBL" id="KN880481">
    <property type="protein sequence ID" value="KIY69613.1"/>
    <property type="molecule type" value="Genomic_DNA"/>
</dbReference>
<dbReference type="GO" id="GO:0016558">
    <property type="term" value="P:protein import into peroxisome matrix"/>
    <property type="evidence" value="ECO:0007669"/>
    <property type="project" value="TreeGrafter"/>
</dbReference>
<keyword evidence="13" id="KW-1185">Reference proteome</keyword>
<dbReference type="PANTHER" id="PTHR23077">
    <property type="entry name" value="AAA-FAMILY ATPASE"/>
    <property type="match status" value="1"/>
</dbReference>
<dbReference type="OrthoDB" id="5553750at2759"/>
<feature type="domain" description="AAA+ ATPase" evidence="11">
    <location>
        <begin position="538"/>
        <end position="676"/>
    </location>
</feature>
<dbReference type="InterPro" id="IPR003593">
    <property type="entry name" value="AAA+_ATPase"/>
</dbReference>
<comment type="subcellular location">
    <subcellularLocation>
        <location evidence="1">Membrane</location>
    </subcellularLocation>
</comment>
<dbReference type="FunFam" id="3.40.50.300:FF:000109">
    <property type="entry name" value="Peroxisomal biogenesis factor 6"/>
    <property type="match status" value="1"/>
</dbReference>
<dbReference type="Proteomes" id="UP000054007">
    <property type="component" value="Unassembled WGS sequence"/>
</dbReference>
<dbReference type="GO" id="GO:0005778">
    <property type="term" value="C:peroxisomal membrane"/>
    <property type="evidence" value="ECO:0007669"/>
    <property type="project" value="TreeGrafter"/>
</dbReference>
<evidence type="ECO:0000256" key="4">
    <source>
        <dbReference type="ARBA" id="ARBA00022741"/>
    </source>
</evidence>
<keyword evidence="4" id="KW-0547">Nucleotide-binding</keyword>
<dbReference type="CDD" id="cd19527">
    <property type="entry name" value="RecA-like_PEX6_r2"/>
    <property type="match status" value="1"/>
</dbReference>
<protein>
    <recommendedName>
        <fullName evidence="8">Peroxisomal ATPase PEX6</fullName>
    </recommendedName>
    <alternativeName>
        <fullName evidence="9">Peroxin-6</fullName>
    </alternativeName>
</protein>
<dbReference type="Pfam" id="PF00004">
    <property type="entry name" value="AAA"/>
    <property type="match status" value="2"/>
</dbReference>
<reference evidence="12 13" key="1">
    <citation type="journal article" date="2015" name="Fungal Genet. Biol.">
        <title>Evolution of novel wood decay mechanisms in Agaricales revealed by the genome sequences of Fistulina hepatica and Cylindrobasidium torrendii.</title>
        <authorList>
            <person name="Floudas D."/>
            <person name="Held B.W."/>
            <person name="Riley R."/>
            <person name="Nagy L.G."/>
            <person name="Koehler G."/>
            <person name="Ransdell A.S."/>
            <person name="Younus H."/>
            <person name="Chow J."/>
            <person name="Chiniquy J."/>
            <person name="Lipzen A."/>
            <person name="Tritt A."/>
            <person name="Sun H."/>
            <person name="Haridas S."/>
            <person name="LaButti K."/>
            <person name="Ohm R.A."/>
            <person name="Kues U."/>
            <person name="Blanchette R.A."/>
            <person name="Grigoriev I.V."/>
            <person name="Minto R.E."/>
            <person name="Hibbett D.S."/>
        </authorList>
    </citation>
    <scope>NUCLEOTIDE SEQUENCE [LARGE SCALE GENOMIC DNA]</scope>
    <source>
        <strain evidence="12 13">FP15055 ss-10</strain>
    </source>
</reference>
<evidence type="ECO:0000256" key="1">
    <source>
        <dbReference type="ARBA" id="ARBA00004370"/>
    </source>
</evidence>
<organism evidence="12 13">
    <name type="scientific">Cylindrobasidium torrendii FP15055 ss-10</name>
    <dbReference type="NCBI Taxonomy" id="1314674"/>
    <lineage>
        <taxon>Eukaryota</taxon>
        <taxon>Fungi</taxon>
        <taxon>Dikarya</taxon>
        <taxon>Basidiomycota</taxon>
        <taxon>Agaricomycotina</taxon>
        <taxon>Agaricomycetes</taxon>
        <taxon>Agaricomycetidae</taxon>
        <taxon>Agaricales</taxon>
        <taxon>Marasmiineae</taxon>
        <taxon>Physalacriaceae</taxon>
        <taxon>Cylindrobasidium</taxon>
    </lineage>
</organism>
<dbReference type="Gene3D" id="3.40.50.300">
    <property type="entry name" value="P-loop containing nucleotide triphosphate hydrolases"/>
    <property type="match status" value="2"/>
</dbReference>
<evidence type="ECO:0000256" key="8">
    <source>
        <dbReference type="ARBA" id="ARBA00034811"/>
    </source>
</evidence>
<evidence type="ECO:0000259" key="11">
    <source>
        <dbReference type="SMART" id="SM00382"/>
    </source>
</evidence>
<dbReference type="FunFam" id="1.10.8.60:FF:000039">
    <property type="entry name" value="peroxisome biogenesis factor 6"/>
    <property type="match status" value="1"/>
</dbReference>
<dbReference type="GO" id="GO:0005524">
    <property type="term" value="F:ATP binding"/>
    <property type="evidence" value="ECO:0007669"/>
    <property type="project" value="UniProtKB-KW"/>
</dbReference>
<evidence type="ECO:0000256" key="6">
    <source>
        <dbReference type="ARBA" id="ARBA00022840"/>
    </source>
</evidence>
<proteinExistence type="inferred from homology"/>
<name>A0A0D7BGC2_9AGAR</name>
<dbReference type="SUPFAM" id="SSF52540">
    <property type="entry name" value="P-loop containing nucleoside triphosphate hydrolases"/>
    <property type="match status" value="2"/>
</dbReference>
<dbReference type="STRING" id="1314674.A0A0D7BGC2"/>
<dbReference type="PANTHER" id="PTHR23077:SF9">
    <property type="entry name" value="PEROXISOMAL ATPASE PEX6"/>
    <property type="match status" value="1"/>
</dbReference>
<accession>A0A0D7BGC2</accession>
<sequence length="1088" mass="118170">MSLFFDRPLSVDVAFVVRDDPDGVLDTALVGQALWDQLVPPDAPPFTDKICVSIADIYNDGGLTVWMWIDENVADNQLSIPRSWSNKYPDIFPQRRNTVSITPTKPIALTEVFISALSADAYDAAIAGQAHLERWLCDSQRIIRQSSIYSCDATELTERVNGYMSYDEKPLYFQIDMAEPVLQGFCQKGTTSFIVSPAPDGYGSSLSCPLANPVENEWDRINIGEDFLANSLGQPFQYPIDANGDASTDTESDISVPVRSHTIEFEVRPLDRRPPDILDDRNVYVRTTDLGRIGILNGDWAVLKDKERASSRLVRVVADDSLVETSGRVVASPTLLYNVCGDTWPPHSSMVKIYPSPFGSGPPVVPTARAVTVARIASPVSVDRTYERAFLQALKDHFIGKNTLLKTGDIISVAVNSDQRSTLGEETTLSDESGRHDEAVFFQIMNVDHDVVATDPSLSLDTYLGSTLGELGCWFDPSTTQMNQTGVEHSRVPDVAAYLGLGPVSRSQAVPSGTKTALGKLLDMATVVLGKHNASYNLPLTALLSGNRGCGKHTTTRTVARLLGFHVLEINCYDALGDNDIHTEGVLRARFEKAADCSPCMIVLRQLDGLASKAGAENKTGSVMANVLKDCLADVHKSWKVTGYPVIVCGLSNDSSKLPSDFVSCFKHEIVFEAPDEGERLDILKAALTGKTIAPDVSVQNLATQTAALVAGDLADLVSRAEVAAIERAGVLLKEASVDDIIRAGVALSNADFEGALGKARASYSEGIGAPKIPNVSWDDVGGLSHVKSDILDTIQLPLDYPELFSDGFKKRSGILLYGPPGTGKTLVAKAVATSFALNFFSVKGPELLNMYIGESEANVRRIFQRARDAKPCVIFFDELDSIAPKRGNTGDSGGVMDRIVSQLLSELDGMAGSGGADVFVIGATNRPDLLDAALLRPGRFDRMLYLGVSKTHEEQEKILEALTRKFRLAPDLNLKEVAEGCSFNLTGADFYALCADALLNAMTRKAEDLEKVIATLNANPEGHSHPHPLTPQYYLAELATPEEIAVLVTKDDFELALRKLIPSVSEAEMQHYRRIQSQFSQERGESL</sequence>
<dbReference type="GO" id="GO:0005829">
    <property type="term" value="C:cytosol"/>
    <property type="evidence" value="ECO:0007669"/>
    <property type="project" value="TreeGrafter"/>
</dbReference>
<evidence type="ECO:0000313" key="13">
    <source>
        <dbReference type="Proteomes" id="UP000054007"/>
    </source>
</evidence>
<keyword evidence="5" id="KW-0378">Hydrolase</keyword>
<dbReference type="PROSITE" id="PS00674">
    <property type="entry name" value="AAA"/>
    <property type="match status" value="1"/>
</dbReference>
<dbReference type="Gene3D" id="1.10.8.60">
    <property type="match status" value="2"/>
</dbReference>
<feature type="domain" description="AAA+ ATPase" evidence="11">
    <location>
        <begin position="811"/>
        <end position="951"/>
    </location>
</feature>
<gene>
    <name evidence="12" type="ORF">CYLTODRAFT_420557</name>
</gene>
<evidence type="ECO:0000256" key="5">
    <source>
        <dbReference type="ARBA" id="ARBA00022801"/>
    </source>
</evidence>
<comment type="catalytic activity">
    <reaction evidence="10">
        <text>ATP + H2O = ADP + phosphate + H(+)</text>
        <dbReference type="Rhea" id="RHEA:13065"/>
        <dbReference type="ChEBI" id="CHEBI:15377"/>
        <dbReference type="ChEBI" id="CHEBI:15378"/>
        <dbReference type="ChEBI" id="CHEBI:30616"/>
        <dbReference type="ChEBI" id="CHEBI:43474"/>
        <dbReference type="ChEBI" id="CHEBI:456216"/>
    </reaction>
    <physiologicalReaction direction="left-to-right" evidence="10">
        <dbReference type="Rhea" id="RHEA:13066"/>
    </physiologicalReaction>
</comment>
<dbReference type="InterPro" id="IPR003960">
    <property type="entry name" value="ATPase_AAA_CS"/>
</dbReference>
<comment type="similarity">
    <text evidence="2">Belongs to the AAA ATPase family.</text>
</comment>
<dbReference type="InterPro" id="IPR003959">
    <property type="entry name" value="ATPase_AAA_core"/>
</dbReference>
<dbReference type="SMART" id="SM00382">
    <property type="entry name" value="AAA"/>
    <property type="match status" value="2"/>
</dbReference>
<evidence type="ECO:0000313" key="12">
    <source>
        <dbReference type="EMBL" id="KIY69613.1"/>
    </source>
</evidence>